<dbReference type="VEuPathDB" id="FungiDB:PV07_12261"/>
<dbReference type="EMBL" id="KN847047">
    <property type="protein sequence ID" value="KIW22371.1"/>
    <property type="molecule type" value="Genomic_DNA"/>
</dbReference>
<name>A0A0D1Z3Y8_9EURO</name>
<organism evidence="1 2">
    <name type="scientific">Cladophialophora immunda</name>
    <dbReference type="NCBI Taxonomy" id="569365"/>
    <lineage>
        <taxon>Eukaryota</taxon>
        <taxon>Fungi</taxon>
        <taxon>Dikarya</taxon>
        <taxon>Ascomycota</taxon>
        <taxon>Pezizomycotina</taxon>
        <taxon>Eurotiomycetes</taxon>
        <taxon>Chaetothyriomycetidae</taxon>
        <taxon>Chaetothyriales</taxon>
        <taxon>Herpotrichiellaceae</taxon>
        <taxon>Cladophialophora</taxon>
    </lineage>
</organism>
<dbReference type="RefSeq" id="XP_016242587.1">
    <property type="nucleotide sequence ID" value="XM_016399775.1"/>
</dbReference>
<gene>
    <name evidence="1" type="ORF">PV07_12261</name>
</gene>
<evidence type="ECO:0000313" key="2">
    <source>
        <dbReference type="Proteomes" id="UP000054466"/>
    </source>
</evidence>
<dbReference type="EMBL" id="KN847047">
    <property type="protein sequence ID" value="KIW22369.1"/>
    <property type="molecule type" value="Genomic_DNA"/>
</dbReference>
<dbReference type="HOGENOM" id="CLU_1408598_0_0_1"/>
<dbReference type="Proteomes" id="UP000054466">
    <property type="component" value="Unassembled WGS sequence"/>
</dbReference>
<keyword evidence="2" id="KW-1185">Reference proteome</keyword>
<dbReference type="GeneID" id="27351455"/>
<proteinExistence type="predicted"/>
<dbReference type="AlphaFoldDB" id="A0A0D1Z3Y8"/>
<reference evidence="1 2" key="1">
    <citation type="submission" date="2015-01" db="EMBL/GenBank/DDBJ databases">
        <title>The Genome Sequence of Cladophialophora immunda CBS83496.</title>
        <authorList>
            <consortium name="The Broad Institute Genomics Platform"/>
            <person name="Cuomo C."/>
            <person name="de Hoog S."/>
            <person name="Gorbushina A."/>
            <person name="Stielow B."/>
            <person name="Teixiera M."/>
            <person name="Abouelleil A."/>
            <person name="Chapman S.B."/>
            <person name="Priest M."/>
            <person name="Young S.K."/>
            <person name="Wortman J."/>
            <person name="Nusbaum C."/>
            <person name="Birren B."/>
        </authorList>
    </citation>
    <scope>NUCLEOTIDE SEQUENCE [LARGE SCALE GENOMIC DNA]</scope>
    <source>
        <strain evidence="1 2">CBS 83496</strain>
    </source>
</reference>
<protein>
    <submittedName>
        <fullName evidence="1">Uncharacterized protein</fullName>
    </submittedName>
</protein>
<evidence type="ECO:0000313" key="1">
    <source>
        <dbReference type="EMBL" id="KIW22371.1"/>
    </source>
</evidence>
<sequence>MKLLPSTRTWLSRSDEPHHRLEQHWSSNWLELRRSQPRPPSDDLWRKATIRVRVEFCSQQEECNPIRFRSVSGTILSRSQKWIAAVPALFRPSFQSQTQNAYKAILDREDNVSIRRTWADTTIPSTTVVVPSPQSGYRYLQLENLIPNAETFRFLRVVCSITPPAPVPTLPWSSRELSPSRSSGIILALLPAD</sequence>
<dbReference type="EMBL" id="KN847047">
    <property type="protein sequence ID" value="KIW22370.1"/>
    <property type="molecule type" value="Genomic_DNA"/>
</dbReference>
<dbReference type="RefSeq" id="XP_016242585.1">
    <property type="nucleotide sequence ID" value="XM_016399773.1"/>
</dbReference>
<dbReference type="RefSeq" id="XP_016242586.1">
    <property type="nucleotide sequence ID" value="XM_016399774.1"/>
</dbReference>
<accession>A0A0D1Z3Y8</accession>